<dbReference type="InterPro" id="IPR036852">
    <property type="entry name" value="Peptidase_S8/S53_dom_sf"/>
</dbReference>
<dbReference type="PROSITE" id="PS51892">
    <property type="entry name" value="SUBTILASE"/>
    <property type="match status" value="1"/>
</dbReference>
<dbReference type="SUPFAM" id="SSF52743">
    <property type="entry name" value="Subtilisin-like"/>
    <property type="match status" value="1"/>
</dbReference>
<feature type="active site" description="Charge relay system" evidence="5">
    <location>
        <position position="117"/>
    </location>
</feature>
<keyword evidence="11" id="KW-1185">Reference proteome</keyword>
<comment type="caution">
    <text evidence="10">The sequence shown here is derived from an EMBL/GenBank/DDBJ whole genome shotgun (WGS) entry which is preliminary data.</text>
</comment>
<evidence type="ECO:0000256" key="3">
    <source>
        <dbReference type="ARBA" id="ARBA00022801"/>
    </source>
</evidence>
<feature type="compositionally biased region" description="Low complexity" evidence="6">
    <location>
        <begin position="372"/>
        <end position="382"/>
    </location>
</feature>
<keyword evidence="7" id="KW-1133">Transmembrane helix</keyword>
<keyword evidence="3 5" id="KW-0378">Hydrolase</keyword>
<keyword evidence="7" id="KW-0812">Transmembrane</keyword>
<keyword evidence="7" id="KW-0472">Membrane</keyword>
<feature type="region of interest" description="Disordered" evidence="6">
    <location>
        <begin position="355"/>
        <end position="382"/>
    </location>
</feature>
<dbReference type="InterPro" id="IPR023827">
    <property type="entry name" value="Peptidase_S8_Asp-AS"/>
</dbReference>
<comment type="similarity">
    <text evidence="1 5">Belongs to the peptidase S8 family.</text>
</comment>
<evidence type="ECO:0000256" key="1">
    <source>
        <dbReference type="ARBA" id="ARBA00011073"/>
    </source>
</evidence>
<proteinExistence type="inferred from homology"/>
<evidence type="ECO:0000313" key="11">
    <source>
        <dbReference type="Proteomes" id="UP001410795"/>
    </source>
</evidence>
<feature type="domain" description="Peptidase S8/S53" evidence="9">
    <location>
        <begin position="75"/>
        <end position="339"/>
    </location>
</feature>
<reference evidence="11" key="1">
    <citation type="journal article" date="2019" name="Int. J. Syst. Evol. Microbiol.">
        <title>The Global Catalogue of Microorganisms (GCM) 10K type strain sequencing project: providing services to taxonomists for standard genome sequencing and annotation.</title>
        <authorList>
            <consortium name="The Broad Institute Genomics Platform"/>
            <consortium name="The Broad Institute Genome Sequencing Center for Infectious Disease"/>
            <person name="Wu L."/>
            <person name="Ma J."/>
        </authorList>
    </citation>
    <scope>NUCLEOTIDE SEQUENCE [LARGE SCALE GENOMIC DNA]</scope>
    <source>
        <strain evidence="11">JCM 16546</strain>
    </source>
</reference>
<keyword evidence="4 5" id="KW-0720">Serine protease</keyword>
<gene>
    <name evidence="10" type="primary">mycP</name>
    <name evidence="10" type="ORF">GCM10022202_20300</name>
</gene>
<dbReference type="RefSeq" id="WP_221859006.1">
    <property type="nucleotide sequence ID" value="NZ_BAAAYV010000009.1"/>
</dbReference>
<organism evidence="10 11">
    <name type="scientific">Microbacterium marinilacus</name>
    <dbReference type="NCBI Taxonomy" id="415209"/>
    <lineage>
        <taxon>Bacteria</taxon>
        <taxon>Bacillati</taxon>
        <taxon>Actinomycetota</taxon>
        <taxon>Actinomycetes</taxon>
        <taxon>Micrococcales</taxon>
        <taxon>Microbacteriaceae</taxon>
        <taxon>Microbacterium</taxon>
    </lineage>
</organism>
<dbReference type="PANTHER" id="PTHR43806">
    <property type="entry name" value="PEPTIDASE S8"/>
    <property type="match status" value="1"/>
</dbReference>
<evidence type="ECO:0000313" key="10">
    <source>
        <dbReference type="EMBL" id="GAA3659499.1"/>
    </source>
</evidence>
<evidence type="ECO:0000256" key="6">
    <source>
        <dbReference type="SAM" id="MobiDB-lite"/>
    </source>
</evidence>
<dbReference type="Pfam" id="PF00082">
    <property type="entry name" value="Peptidase_S8"/>
    <property type="match status" value="1"/>
</dbReference>
<evidence type="ECO:0000259" key="9">
    <source>
        <dbReference type="Pfam" id="PF00082"/>
    </source>
</evidence>
<dbReference type="Gene3D" id="3.40.50.200">
    <property type="entry name" value="Peptidase S8/S53 domain"/>
    <property type="match status" value="1"/>
</dbReference>
<dbReference type="PROSITE" id="PS00137">
    <property type="entry name" value="SUBTILASE_HIS"/>
    <property type="match status" value="1"/>
</dbReference>
<accession>A0ABP7BHH8</accession>
<feature type="active site" description="Charge relay system" evidence="5">
    <location>
        <position position="84"/>
    </location>
</feature>
<dbReference type="Proteomes" id="UP001410795">
    <property type="component" value="Unassembled WGS sequence"/>
</dbReference>
<dbReference type="PRINTS" id="PR00723">
    <property type="entry name" value="SUBTILISIN"/>
</dbReference>
<dbReference type="InterPro" id="IPR000209">
    <property type="entry name" value="Peptidase_S8/S53_dom"/>
</dbReference>
<dbReference type="EMBL" id="BAAAYV010000009">
    <property type="protein sequence ID" value="GAA3659499.1"/>
    <property type="molecule type" value="Genomic_DNA"/>
</dbReference>
<dbReference type="GO" id="GO:0006508">
    <property type="term" value="P:proteolysis"/>
    <property type="evidence" value="ECO:0007669"/>
    <property type="project" value="UniProtKB-KW"/>
</dbReference>
<evidence type="ECO:0000256" key="5">
    <source>
        <dbReference type="PROSITE-ProRule" id="PRU01240"/>
    </source>
</evidence>
<dbReference type="InterPro" id="IPR050131">
    <property type="entry name" value="Peptidase_S8_subtilisin-like"/>
</dbReference>
<keyword evidence="8" id="KW-0732">Signal</keyword>
<evidence type="ECO:0000256" key="8">
    <source>
        <dbReference type="SAM" id="SignalP"/>
    </source>
</evidence>
<dbReference type="GO" id="GO:0008233">
    <property type="term" value="F:peptidase activity"/>
    <property type="evidence" value="ECO:0007669"/>
    <property type="project" value="UniProtKB-KW"/>
</dbReference>
<evidence type="ECO:0000256" key="2">
    <source>
        <dbReference type="ARBA" id="ARBA00022670"/>
    </source>
</evidence>
<feature type="active site" description="Charge relay system" evidence="5">
    <location>
        <position position="291"/>
    </location>
</feature>
<keyword evidence="2 5" id="KW-0645">Protease</keyword>
<dbReference type="PROSITE" id="PS00136">
    <property type="entry name" value="SUBTILASE_ASP"/>
    <property type="match status" value="1"/>
</dbReference>
<evidence type="ECO:0000256" key="4">
    <source>
        <dbReference type="ARBA" id="ARBA00022825"/>
    </source>
</evidence>
<dbReference type="InterPro" id="IPR015500">
    <property type="entry name" value="Peptidase_S8_subtilisin-rel"/>
</dbReference>
<name>A0ABP7BHH8_9MICO</name>
<protein>
    <submittedName>
        <fullName evidence="10">Type VII secretion-associated serine protease mycosin</fullName>
    </submittedName>
</protein>
<feature type="chain" id="PRO_5046296368" evidence="8">
    <location>
        <begin position="33"/>
        <end position="423"/>
    </location>
</feature>
<dbReference type="PANTHER" id="PTHR43806:SF11">
    <property type="entry name" value="CEREVISIN-RELATED"/>
    <property type="match status" value="1"/>
</dbReference>
<evidence type="ECO:0000256" key="7">
    <source>
        <dbReference type="SAM" id="Phobius"/>
    </source>
</evidence>
<dbReference type="InterPro" id="IPR022398">
    <property type="entry name" value="Peptidase_S8_His-AS"/>
</dbReference>
<sequence>MTRRAGTRLAGALVLATLTIGGTALQPAPAHAASAAPRPAQASQGCDVGQRVLVPEESYVVDRLGLESAWEVTRGDGVVVAVVDSGVQARNAHFASALTEGTTTFSGGDAGADVYGHGTLVAGLIAARRVEGSGAVGVAPEAQIMPVRVYEADADTAEREGLAAPSADGIASGIRWAADHGADIINVSLSMGDADPALVSAVEHARSQGALVVASAGNRKTADAENPPTEFYPAQLPGVLAVSGVTSDGEWDASSSFRGEHVDVVAPGQSMLSAFISGGDCVVNTESPSSSYATALVSGVAALVAAAHPEEGPDEWAFRIMASAQRSDPRSRADTTGWGEVRPFEALNLVDDGTLAGPASPLHGPAPETSTAPDPIGLDIPADPADPARAAVGWALLIGGAASLIALLVGRLGDVRRRASRSR</sequence>
<feature type="transmembrane region" description="Helical" evidence="7">
    <location>
        <begin position="391"/>
        <end position="413"/>
    </location>
</feature>
<feature type="signal peptide" evidence="8">
    <location>
        <begin position="1"/>
        <end position="32"/>
    </location>
</feature>